<sequence length="14" mass="1287">MMVATGSSSVGSSS</sequence>
<evidence type="ECO:0000313" key="1">
    <source>
        <dbReference type="EMBL" id="MCI68230.1"/>
    </source>
</evidence>
<reference evidence="1 2" key="1">
    <citation type="journal article" date="2018" name="Front. Plant Sci.">
        <title>Red Clover (Trifolium pratense) and Zigzag Clover (T. medium) - A Picture of Genomic Similarities and Differences.</title>
        <authorList>
            <person name="Dluhosova J."/>
            <person name="Istvanek J."/>
            <person name="Nedelnik J."/>
            <person name="Repkova J."/>
        </authorList>
    </citation>
    <scope>NUCLEOTIDE SEQUENCE [LARGE SCALE GENOMIC DNA]</scope>
    <source>
        <strain evidence="2">cv. 10/8</strain>
        <tissue evidence="1">Leaf</tissue>
    </source>
</reference>
<dbReference type="EMBL" id="LXQA010732906">
    <property type="protein sequence ID" value="MCI68230.1"/>
    <property type="molecule type" value="Genomic_DNA"/>
</dbReference>
<keyword evidence="2" id="KW-1185">Reference proteome</keyword>
<accession>A0A392U719</accession>
<proteinExistence type="predicted"/>
<dbReference type="Proteomes" id="UP000265520">
    <property type="component" value="Unassembled WGS sequence"/>
</dbReference>
<evidence type="ECO:0000313" key="2">
    <source>
        <dbReference type="Proteomes" id="UP000265520"/>
    </source>
</evidence>
<protein>
    <submittedName>
        <fullName evidence="1">Uncharacterized protein</fullName>
    </submittedName>
</protein>
<organism evidence="1 2">
    <name type="scientific">Trifolium medium</name>
    <dbReference type="NCBI Taxonomy" id="97028"/>
    <lineage>
        <taxon>Eukaryota</taxon>
        <taxon>Viridiplantae</taxon>
        <taxon>Streptophyta</taxon>
        <taxon>Embryophyta</taxon>
        <taxon>Tracheophyta</taxon>
        <taxon>Spermatophyta</taxon>
        <taxon>Magnoliopsida</taxon>
        <taxon>eudicotyledons</taxon>
        <taxon>Gunneridae</taxon>
        <taxon>Pentapetalae</taxon>
        <taxon>rosids</taxon>
        <taxon>fabids</taxon>
        <taxon>Fabales</taxon>
        <taxon>Fabaceae</taxon>
        <taxon>Papilionoideae</taxon>
        <taxon>50 kb inversion clade</taxon>
        <taxon>NPAAA clade</taxon>
        <taxon>Hologalegina</taxon>
        <taxon>IRL clade</taxon>
        <taxon>Trifolieae</taxon>
        <taxon>Trifolium</taxon>
    </lineage>
</organism>
<name>A0A392U719_9FABA</name>
<comment type="caution">
    <text evidence="1">The sequence shown here is derived from an EMBL/GenBank/DDBJ whole genome shotgun (WGS) entry which is preliminary data.</text>
</comment>